<gene>
    <name evidence="1" type="ORF">BpHYR1_013399</name>
</gene>
<organism evidence="1 2">
    <name type="scientific">Brachionus plicatilis</name>
    <name type="common">Marine rotifer</name>
    <name type="synonym">Brachionus muelleri</name>
    <dbReference type="NCBI Taxonomy" id="10195"/>
    <lineage>
        <taxon>Eukaryota</taxon>
        <taxon>Metazoa</taxon>
        <taxon>Spiralia</taxon>
        <taxon>Gnathifera</taxon>
        <taxon>Rotifera</taxon>
        <taxon>Eurotatoria</taxon>
        <taxon>Monogononta</taxon>
        <taxon>Pseudotrocha</taxon>
        <taxon>Ploima</taxon>
        <taxon>Brachionidae</taxon>
        <taxon>Brachionus</taxon>
    </lineage>
</organism>
<proteinExistence type="predicted"/>
<evidence type="ECO:0000313" key="1">
    <source>
        <dbReference type="EMBL" id="RNA22715.1"/>
    </source>
</evidence>
<sequence>MIYLLFNKNWCFNLTFVTILIRHSSGIAAVSTDIRIPLRKLDKSVSWYTLDQLDTLHLNIIKFKNTLFMRRVMRFCVFYLKKSTLEGLTKKANWQPFRDTLNEDRHYFTENTFSINDLNDKITNKIIFASQKAYLINQRKFTKPFYHRTKLPSRPFGKKLIPTLIANNTNYQINHDKSVLLNIIKSLKCIFFKFKILNNLIFTLNSTILN</sequence>
<keyword evidence="2" id="KW-1185">Reference proteome</keyword>
<evidence type="ECO:0008006" key="3">
    <source>
        <dbReference type="Google" id="ProtNLM"/>
    </source>
</evidence>
<dbReference type="EMBL" id="REGN01003412">
    <property type="protein sequence ID" value="RNA22715.1"/>
    <property type="molecule type" value="Genomic_DNA"/>
</dbReference>
<dbReference type="Proteomes" id="UP000276133">
    <property type="component" value="Unassembled WGS sequence"/>
</dbReference>
<name>A0A3M7RHG1_BRAPC</name>
<evidence type="ECO:0000313" key="2">
    <source>
        <dbReference type="Proteomes" id="UP000276133"/>
    </source>
</evidence>
<accession>A0A3M7RHG1</accession>
<comment type="caution">
    <text evidence="1">The sequence shown here is derived from an EMBL/GenBank/DDBJ whole genome shotgun (WGS) entry which is preliminary data.</text>
</comment>
<dbReference type="AlphaFoldDB" id="A0A3M7RHG1"/>
<protein>
    <recommendedName>
        <fullName evidence="3">RNA-directed DNA polymerase from mobile element jockey-like</fullName>
    </recommendedName>
</protein>
<reference evidence="1 2" key="1">
    <citation type="journal article" date="2018" name="Sci. Rep.">
        <title>Genomic signatures of local adaptation to the degree of environmental predictability in rotifers.</title>
        <authorList>
            <person name="Franch-Gras L."/>
            <person name="Hahn C."/>
            <person name="Garcia-Roger E.M."/>
            <person name="Carmona M.J."/>
            <person name="Serra M."/>
            <person name="Gomez A."/>
        </authorList>
    </citation>
    <scope>NUCLEOTIDE SEQUENCE [LARGE SCALE GENOMIC DNA]</scope>
    <source>
        <strain evidence="1">HYR1</strain>
    </source>
</reference>